<accession>A0A0F9VTI8</accession>
<reference evidence="1" key="1">
    <citation type="journal article" date="2015" name="Nature">
        <title>Complex archaea that bridge the gap between prokaryotes and eukaryotes.</title>
        <authorList>
            <person name="Spang A."/>
            <person name="Saw J.H."/>
            <person name="Jorgensen S.L."/>
            <person name="Zaremba-Niedzwiedzka K."/>
            <person name="Martijn J."/>
            <person name="Lind A.E."/>
            <person name="van Eijk R."/>
            <person name="Schleper C."/>
            <person name="Guy L."/>
            <person name="Ettema T.J."/>
        </authorList>
    </citation>
    <scope>NUCLEOTIDE SEQUENCE</scope>
</reference>
<comment type="caution">
    <text evidence="1">The sequence shown here is derived from an EMBL/GenBank/DDBJ whole genome shotgun (WGS) entry which is preliminary data.</text>
</comment>
<sequence length="68" mass="7345">MPAADDTILKKFLTAVKQEQAGCLALLATPRDKSAFGYGEACGILQGLNRAERLFEEVVGEEEDETGE</sequence>
<dbReference type="EMBL" id="LAZR01000290">
    <property type="protein sequence ID" value="KKN76761.1"/>
    <property type="molecule type" value="Genomic_DNA"/>
</dbReference>
<evidence type="ECO:0000313" key="1">
    <source>
        <dbReference type="EMBL" id="KKN76761.1"/>
    </source>
</evidence>
<organism evidence="1">
    <name type="scientific">marine sediment metagenome</name>
    <dbReference type="NCBI Taxonomy" id="412755"/>
    <lineage>
        <taxon>unclassified sequences</taxon>
        <taxon>metagenomes</taxon>
        <taxon>ecological metagenomes</taxon>
    </lineage>
</organism>
<proteinExistence type="predicted"/>
<name>A0A0F9VTI8_9ZZZZ</name>
<dbReference type="AlphaFoldDB" id="A0A0F9VTI8"/>
<gene>
    <name evidence="1" type="ORF">LCGC14_0367320</name>
</gene>
<protein>
    <submittedName>
        <fullName evidence="1">Uncharacterized protein</fullName>
    </submittedName>
</protein>